<proteinExistence type="predicted"/>
<protein>
    <submittedName>
        <fullName evidence="1">Type IV pilin accessory protein TfpZ</fullName>
    </submittedName>
</protein>
<dbReference type="RefSeq" id="WP_023110409.1">
    <property type="nucleotide sequence ID" value="NZ_AP014839.1"/>
</dbReference>
<reference evidence="1" key="1">
    <citation type="journal article" date="2004" name="Microbiology">
        <title>Significant differences in type IV pilin allele distribution among Pseudomonas aeruginosa isolates from cystic fibrosis (CF) versus non-CF patients.</title>
        <authorList>
            <person name="Kus J.V."/>
            <person name="Tullis E."/>
            <person name="Cvitkovitch D.G."/>
            <person name="Burrows L.L."/>
        </authorList>
    </citation>
    <scope>NUCLEOTIDE SEQUENCE</scope>
    <source>
        <strain evidence="1">PA110594</strain>
    </source>
</reference>
<gene>
    <name evidence="1" type="primary">tfpZ</name>
</gene>
<dbReference type="PATRIC" id="fig|287.2579.peg.5044"/>
<accession>Q8KQ35</accession>
<evidence type="ECO:0000313" key="1">
    <source>
        <dbReference type="EMBL" id="AAM52056.1"/>
    </source>
</evidence>
<dbReference type="EMBL" id="AY112718">
    <property type="protein sequence ID" value="AAM52056.1"/>
    <property type="molecule type" value="Genomic_DNA"/>
</dbReference>
<dbReference type="AlphaFoldDB" id="Q8KQ35"/>
<dbReference type="NCBIfam" id="NF041437">
    <property type="entry name" value="TfpZ"/>
    <property type="match status" value="1"/>
</dbReference>
<name>Q8KQ35_PSEAI</name>
<dbReference type="InterPro" id="IPR047814">
    <property type="entry name" value="TfpX/TfpZ-like"/>
</dbReference>
<sequence>MNEKIRAFAVHFLISALVCSLFSCFAFWVWYPGPLSARLGLWHILLLLVMVDVVLGPLMTFIVYRKGKNSLFFDLSVICLLQFVAFAYGVWTIAEGRPAWLVFNVDRFDLVRVSDLDRVSVNVREQYRRAPLWGAGMVAVALPLLAKERSELLMDVLRTGRDIPFRPELYVPLAQQKQAIRSKLRPLSELSVLNTRWQLVGTLTKYPEADCWLPLRVENDSLVVLMTRETAQIVAIVDLRAWKQG</sequence>
<organism evidence="1">
    <name type="scientific">Pseudomonas aeruginosa</name>
    <dbReference type="NCBI Taxonomy" id="287"/>
    <lineage>
        <taxon>Bacteria</taxon>
        <taxon>Pseudomonadati</taxon>
        <taxon>Pseudomonadota</taxon>
        <taxon>Gammaproteobacteria</taxon>
        <taxon>Pseudomonadales</taxon>
        <taxon>Pseudomonadaceae</taxon>
        <taxon>Pseudomonas</taxon>
    </lineage>
</organism>
<dbReference type="PROSITE" id="PS51257">
    <property type="entry name" value="PROKAR_LIPOPROTEIN"/>
    <property type="match status" value="1"/>
</dbReference>